<sequence length="478" mass="54395">MGVDNEQVTNENSNYHTSGDAWTPSTWRAKKIKQNVSYEDQEHLQRVTEKLNNVPPLVTPAEINKLRHQLEQVALNKAFLLQGGDCAELFDYCSQEPIESKLKVFLQMSLVIIWGSRIPVVRIARMCGQYAKPRSNEMEMYEGKEIHAFRGEIINGYEPTDRKPDPDRLLGAYFHSAATLNYVRSIIGSGFADLHNPDEWSLHHVRSKGTRQEYQTIVDRLTDTLNFMKTIGADVPFSPLTNSLNSVDLFMSHEGLILDYEQCLTRLLKDPETQSLKWYNVGAHFLWVGDRTRSIDEAHIEYFRGIRNPIGIKVGPSMQPDELKKLLNIVNPDKEIGKVTLITRFGCDNVEKFLPGHIKAVKESGHVVVWTCDPMHGNTKTTSSGVKTRHFNSIIEELSKVIHTHKNNESQLNGVHFELTGEGVTECIGGSMELSDVDLEQNYRTYCDPRLNYEQSLDVAFLIAKYCEKERNESLPAL</sequence>
<evidence type="ECO:0000256" key="4">
    <source>
        <dbReference type="ARBA" id="ARBA00047508"/>
    </source>
</evidence>
<protein>
    <recommendedName>
        <fullName evidence="6">Phospho-2-dehydro-3-deoxyheptonate aldolase</fullName>
        <ecNumber evidence="6">2.5.1.54</ecNumber>
    </recommendedName>
</protein>
<evidence type="ECO:0000256" key="5">
    <source>
        <dbReference type="PIRSR" id="PIRSR602480-1"/>
    </source>
</evidence>
<feature type="region of interest" description="Disordered" evidence="7">
    <location>
        <begin position="1"/>
        <end position="20"/>
    </location>
</feature>
<dbReference type="EMBL" id="CAJVPY010000631">
    <property type="protein sequence ID" value="CAG8484339.1"/>
    <property type="molecule type" value="Genomic_DNA"/>
</dbReference>
<comment type="catalytic activity">
    <reaction evidence="4 6">
        <text>D-erythrose 4-phosphate + phosphoenolpyruvate + H2O = 7-phospho-2-dehydro-3-deoxy-D-arabino-heptonate + phosphate</text>
        <dbReference type="Rhea" id="RHEA:14717"/>
        <dbReference type="ChEBI" id="CHEBI:15377"/>
        <dbReference type="ChEBI" id="CHEBI:16897"/>
        <dbReference type="ChEBI" id="CHEBI:43474"/>
        <dbReference type="ChEBI" id="CHEBI:58394"/>
        <dbReference type="ChEBI" id="CHEBI:58702"/>
        <dbReference type="EC" id="2.5.1.54"/>
    </reaction>
</comment>
<evidence type="ECO:0000256" key="2">
    <source>
        <dbReference type="ARBA" id="ARBA00008911"/>
    </source>
</evidence>
<dbReference type="PANTHER" id="PTHR21337">
    <property type="entry name" value="PHOSPHO-2-DEHYDRO-3-DEOXYHEPTONATE ALDOLASE 1, 2"/>
    <property type="match status" value="1"/>
</dbReference>
<comment type="pathway">
    <text evidence="1 6">Metabolic intermediate biosynthesis; chorismate biosynthesis; chorismate from D-erythrose 4-phosphate and phosphoenolpyruvate: step 1/7.</text>
</comment>
<name>A0A9N8Z929_9GLOM</name>
<feature type="binding site" evidence="5">
    <location>
        <position position="125"/>
    </location>
    <ligand>
        <name>phosphoenolpyruvate</name>
        <dbReference type="ChEBI" id="CHEBI:58702"/>
    </ligand>
</feature>
<feature type="binding site" evidence="5">
    <location>
        <position position="448"/>
    </location>
    <ligand>
        <name>Mn(2+)</name>
        <dbReference type="ChEBI" id="CHEBI:29035"/>
    </ligand>
</feature>
<keyword evidence="9" id="KW-1185">Reference proteome</keyword>
<keyword evidence="5" id="KW-0104">Cadmium</keyword>
<keyword evidence="5" id="KW-0464">Manganese</keyword>
<gene>
    <name evidence="8" type="ORF">DERYTH_LOCUS2086</name>
</gene>
<dbReference type="GO" id="GO:0009073">
    <property type="term" value="P:aromatic amino acid family biosynthetic process"/>
    <property type="evidence" value="ECO:0007669"/>
    <property type="project" value="UniProtKB-KW"/>
</dbReference>
<keyword evidence="5" id="KW-0170">Cobalt</keyword>
<dbReference type="InterPro" id="IPR013785">
    <property type="entry name" value="Aldolase_TIM"/>
</dbReference>
<dbReference type="Pfam" id="PF01474">
    <property type="entry name" value="DAHP_synth_2"/>
    <property type="match status" value="1"/>
</dbReference>
<dbReference type="GO" id="GO:0003849">
    <property type="term" value="F:3-deoxy-7-phosphoheptulonate synthase activity"/>
    <property type="evidence" value="ECO:0007669"/>
    <property type="project" value="UniProtKB-EC"/>
</dbReference>
<dbReference type="SUPFAM" id="SSF51569">
    <property type="entry name" value="Aldolase"/>
    <property type="match status" value="1"/>
</dbReference>
<feature type="binding site" evidence="5">
    <location>
        <position position="344"/>
    </location>
    <ligand>
        <name>phosphoenolpyruvate</name>
        <dbReference type="ChEBI" id="CHEBI:58702"/>
    </ligand>
</feature>
<feature type="compositionally biased region" description="Polar residues" evidence="7">
    <location>
        <begin position="1"/>
        <end position="17"/>
    </location>
</feature>
<feature type="binding site" evidence="5">
    <location>
        <position position="86"/>
    </location>
    <ligand>
        <name>Mn(2+)</name>
        <dbReference type="ChEBI" id="CHEBI:29035"/>
    </ligand>
</feature>
<evidence type="ECO:0000313" key="9">
    <source>
        <dbReference type="Proteomes" id="UP000789405"/>
    </source>
</evidence>
<reference evidence="8" key="1">
    <citation type="submission" date="2021-06" db="EMBL/GenBank/DDBJ databases">
        <authorList>
            <person name="Kallberg Y."/>
            <person name="Tangrot J."/>
            <person name="Rosling A."/>
        </authorList>
    </citation>
    <scope>NUCLEOTIDE SEQUENCE</scope>
    <source>
        <strain evidence="8">MA453B</strain>
    </source>
</reference>
<proteinExistence type="inferred from homology"/>
<dbReference type="AlphaFoldDB" id="A0A9N8Z929"/>
<feature type="binding site" evidence="5">
    <location>
        <position position="376"/>
    </location>
    <ligand>
        <name>Mn(2+)</name>
        <dbReference type="ChEBI" id="CHEBI:29035"/>
    </ligand>
</feature>
<dbReference type="EC" id="2.5.1.54" evidence="6"/>
<comment type="caution">
    <text evidence="8">The sequence shown here is derived from an EMBL/GenBank/DDBJ whole genome shotgun (WGS) entry which is preliminary data.</text>
</comment>
<dbReference type="GO" id="GO:0008652">
    <property type="term" value="P:amino acid biosynthetic process"/>
    <property type="evidence" value="ECO:0007669"/>
    <property type="project" value="UniProtKB-KW"/>
</dbReference>
<keyword evidence="6" id="KW-0057">Aromatic amino acid biosynthesis</keyword>
<dbReference type="OrthoDB" id="2338at2759"/>
<keyword evidence="6" id="KW-0028">Amino-acid biosynthesis</keyword>
<dbReference type="Gene3D" id="3.20.20.70">
    <property type="entry name" value="Aldolase class I"/>
    <property type="match status" value="1"/>
</dbReference>
<feature type="binding site" evidence="5">
    <location>
        <position position="313"/>
    </location>
    <ligand>
        <name>phosphoenolpyruvate</name>
        <dbReference type="ChEBI" id="CHEBI:58702"/>
    </ligand>
</feature>
<dbReference type="Proteomes" id="UP000789405">
    <property type="component" value="Unassembled WGS sequence"/>
</dbReference>
<dbReference type="InterPro" id="IPR002480">
    <property type="entry name" value="DAHP_synth_2"/>
</dbReference>
<evidence type="ECO:0000256" key="7">
    <source>
        <dbReference type="SAM" id="MobiDB-lite"/>
    </source>
</evidence>
<feature type="binding site" evidence="5">
    <location>
        <position position="418"/>
    </location>
    <ligand>
        <name>Mn(2+)</name>
        <dbReference type="ChEBI" id="CHEBI:29035"/>
    </ligand>
</feature>
<organism evidence="8 9">
    <name type="scientific">Dentiscutata erythropus</name>
    <dbReference type="NCBI Taxonomy" id="1348616"/>
    <lineage>
        <taxon>Eukaryota</taxon>
        <taxon>Fungi</taxon>
        <taxon>Fungi incertae sedis</taxon>
        <taxon>Mucoromycota</taxon>
        <taxon>Glomeromycotina</taxon>
        <taxon>Glomeromycetes</taxon>
        <taxon>Diversisporales</taxon>
        <taxon>Gigasporaceae</taxon>
        <taxon>Dentiscutata</taxon>
    </lineage>
</organism>
<evidence type="ECO:0000313" key="8">
    <source>
        <dbReference type="EMBL" id="CAG8484339.1"/>
    </source>
</evidence>
<accession>A0A9N8Z929</accession>
<evidence type="ECO:0000256" key="3">
    <source>
        <dbReference type="ARBA" id="ARBA00022679"/>
    </source>
</evidence>
<dbReference type="PANTHER" id="PTHR21337:SF0">
    <property type="entry name" value="PHOSPHO-2-DEHYDRO-3-DEOXYHEPTONATE ALDOLASE"/>
    <property type="match status" value="1"/>
</dbReference>
<keyword evidence="3 6" id="KW-0808">Transferase</keyword>
<comment type="similarity">
    <text evidence="2 6">Belongs to the class-II DAHP synthase family.</text>
</comment>
<evidence type="ECO:0000256" key="1">
    <source>
        <dbReference type="ARBA" id="ARBA00004688"/>
    </source>
</evidence>
<comment type="cofactor">
    <cofactor evidence="5">
        <name>Mn(2+)</name>
        <dbReference type="ChEBI" id="CHEBI:29035"/>
    </cofactor>
    <cofactor evidence="5">
        <name>Co(2+)</name>
        <dbReference type="ChEBI" id="CHEBI:48828"/>
    </cofactor>
    <cofactor evidence="5">
        <name>Cd(2+)</name>
        <dbReference type="ChEBI" id="CHEBI:48775"/>
    </cofactor>
    <text evidence="5">Binds 1 divalent cation per subunit. The enzyme is active with manganese, cobalt or cadmium ions.</text>
</comment>
<evidence type="ECO:0000256" key="6">
    <source>
        <dbReference type="RuleBase" id="RU363071"/>
    </source>
</evidence>